<name>E4SEU0_CALK2</name>
<dbReference type="KEGG" id="ckn:Calkro_0684"/>
<keyword evidence="3" id="KW-1185">Reference proteome</keyword>
<gene>
    <name evidence="2" type="ordered locus">Calkro_0684</name>
</gene>
<keyword evidence="1" id="KW-0472">Membrane</keyword>
<dbReference type="HOGENOM" id="CLU_1692234_0_0_9"/>
<reference key="1">
    <citation type="submission" date="2010-11" db="EMBL/GenBank/DDBJ databases">
        <title>Complete sequence of Caldicellulosiruptor kronotskyensis 2002.</title>
        <authorList>
            <consortium name="US DOE Joint Genome Institute"/>
            <person name="Lucas S."/>
            <person name="Copeland A."/>
            <person name="Lapidus A."/>
            <person name="Cheng J.-F."/>
            <person name="Bruce D."/>
            <person name="Goodwin L."/>
            <person name="Pitluck S."/>
            <person name="Davenport K."/>
            <person name="Detter J.C."/>
            <person name="Han C."/>
            <person name="Tapia R."/>
            <person name="Land M."/>
            <person name="Hauser L."/>
            <person name="Jeffries C."/>
            <person name="Kyrpides N."/>
            <person name="Ivanova N."/>
            <person name="Mikhailova N."/>
            <person name="Blumer-Schuette S.E."/>
            <person name="Kelly R.M."/>
            <person name="Woyke T."/>
        </authorList>
    </citation>
    <scope>NUCLEOTIDE SEQUENCE</scope>
    <source>
        <strain>2002</strain>
    </source>
</reference>
<protein>
    <submittedName>
        <fullName evidence="2">Uncharacterized protein</fullName>
    </submittedName>
</protein>
<reference evidence="2 3" key="2">
    <citation type="journal article" date="2011" name="J. Bacteriol.">
        <title>Complete genome sequences for the anaerobic, extremely thermophilic plant biomass-degrading bacteria Caldicellulosiruptor hydrothermalis, Caldicellulosiruptor kristjanssonii, Caldicellulosiruptor kronotskyensis, Caldicellulosiruptor owensenis, and Caldicellulosiruptor lactoaceticus.</title>
        <authorList>
            <person name="Blumer-Schuette S.E."/>
            <person name="Ozdemir I."/>
            <person name="Mistry D."/>
            <person name="Lucas S."/>
            <person name="Lapidus A."/>
            <person name="Cheng J.F."/>
            <person name="Goodwin L.A."/>
            <person name="Pitluck S."/>
            <person name="Land M.L."/>
            <person name="Hauser L.J."/>
            <person name="Woyke T."/>
            <person name="Mikhailova N."/>
            <person name="Pati A."/>
            <person name="Kyrpides N.C."/>
            <person name="Ivanova N."/>
            <person name="Detter J.C."/>
            <person name="Walston-Davenport K."/>
            <person name="Han S."/>
            <person name="Adams M.W."/>
            <person name="Kelly R.M."/>
        </authorList>
    </citation>
    <scope>NUCLEOTIDE SEQUENCE [LARGE SCALE GENOMIC DNA]</scope>
    <source>
        <strain evidence="3">DSM 18902 / VKM B-2412 / 2002</strain>
    </source>
</reference>
<feature type="transmembrane region" description="Helical" evidence="1">
    <location>
        <begin position="123"/>
        <end position="148"/>
    </location>
</feature>
<keyword evidence="1" id="KW-0812">Transmembrane</keyword>
<evidence type="ECO:0000313" key="2">
    <source>
        <dbReference type="EMBL" id="ADQ45577.1"/>
    </source>
</evidence>
<dbReference type="EMBL" id="CP002330">
    <property type="protein sequence ID" value="ADQ45577.1"/>
    <property type="molecule type" value="Genomic_DNA"/>
</dbReference>
<organism evidence="2 3">
    <name type="scientific">Caldicellulosiruptor kronotskyensis (strain DSM 18902 / VKM B-2412 / 2002)</name>
    <dbReference type="NCBI Taxonomy" id="632348"/>
    <lineage>
        <taxon>Bacteria</taxon>
        <taxon>Bacillati</taxon>
        <taxon>Bacillota</taxon>
        <taxon>Bacillota incertae sedis</taxon>
        <taxon>Caldicellulosiruptorales</taxon>
        <taxon>Caldicellulosiruptoraceae</taxon>
        <taxon>Caldicellulosiruptor</taxon>
    </lineage>
</organism>
<keyword evidence="1" id="KW-1133">Transmembrane helix</keyword>
<dbReference type="RefSeq" id="WP_013429726.1">
    <property type="nucleotide sequence ID" value="NC_014720.1"/>
</dbReference>
<evidence type="ECO:0000313" key="3">
    <source>
        <dbReference type="Proteomes" id="UP000006835"/>
    </source>
</evidence>
<sequence length="155" mass="17932">MLYKTRTLLMVALILFAVILSNRTLARPAQVVPFVLPVPSGGRSNTTVPVVEDSQISDRIKLEEIKFVTKKGTIEKYIFDDEQKYIVIFMEDGKEYRYLFADAKYYNNAREVIITEKKREDKIINIVTLVIVFTFSSFIAAIIFSLLAEKIKERR</sequence>
<dbReference type="PATRIC" id="fig|632348.3.peg.728"/>
<proteinExistence type="predicted"/>
<dbReference type="AlphaFoldDB" id="E4SEU0"/>
<evidence type="ECO:0000256" key="1">
    <source>
        <dbReference type="SAM" id="Phobius"/>
    </source>
</evidence>
<accession>E4SEU0</accession>
<dbReference type="Proteomes" id="UP000006835">
    <property type="component" value="Chromosome"/>
</dbReference>